<evidence type="ECO:0000256" key="4">
    <source>
        <dbReference type="ARBA" id="ARBA00022692"/>
    </source>
</evidence>
<feature type="transmembrane region" description="Helical" evidence="7">
    <location>
        <begin position="93"/>
        <end position="116"/>
    </location>
</feature>
<dbReference type="GO" id="GO:0055085">
    <property type="term" value="P:transmembrane transport"/>
    <property type="evidence" value="ECO:0007669"/>
    <property type="project" value="InterPro"/>
</dbReference>
<evidence type="ECO:0000313" key="8">
    <source>
        <dbReference type="EMBL" id="AKK12105.1"/>
    </source>
</evidence>
<evidence type="ECO:0000256" key="1">
    <source>
        <dbReference type="ARBA" id="ARBA00004141"/>
    </source>
</evidence>
<dbReference type="Pfam" id="PF03547">
    <property type="entry name" value="Mem_trans"/>
    <property type="match status" value="2"/>
</dbReference>
<reference evidence="8 9" key="1">
    <citation type="journal article" date="2015" name="Genome Announc.">
        <title>Virulence Factor Genes Detected in the Complete Genome Sequence of Corynebacterium uterequi DSM 45634, Isolated from the Uterus of a Maiden Mare.</title>
        <authorList>
            <person name="Ruckert C."/>
            <person name="Kriete M."/>
            <person name="Jaenicke S."/>
            <person name="Winkler A."/>
            <person name="Tauch A."/>
        </authorList>
    </citation>
    <scope>NUCLEOTIDE SEQUENCE [LARGE SCALE GENOMIC DNA]</scope>
    <source>
        <strain evidence="8 9">DSM 45634</strain>
    </source>
</reference>
<protein>
    <submittedName>
        <fullName evidence="8">Putative permease</fullName>
    </submittedName>
</protein>
<feature type="transmembrane region" description="Helical" evidence="7">
    <location>
        <begin position="163"/>
        <end position="184"/>
    </location>
</feature>
<evidence type="ECO:0000256" key="3">
    <source>
        <dbReference type="ARBA" id="ARBA00022475"/>
    </source>
</evidence>
<dbReference type="InterPro" id="IPR004776">
    <property type="entry name" value="Mem_transp_PIN-like"/>
</dbReference>
<dbReference type="STRING" id="1072256.CUTER_10705"/>
<dbReference type="GO" id="GO:0016020">
    <property type="term" value="C:membrane"/>
    <property type="evidence" value="ECO:0007669"/>
    <property type="project" value="UniProtKB-SubCell"/>
</dbReference>
<keyword evidence="5 7" id="KW-1133">Transmembrane helix</keyword>
<keyword evidence="4 7" id="KW-0812">Transmembrane</keyword>
<dbReference type="Proteomes" id="UP000035548">
    <property type="component" value="Chromosome"/>
</dbReference>
<comment type="subcellular location">
    <subcellularLocation>
        <location evidence="1">Membrane</location>
        <topology evidence="1">Multi-pass membrane protein</topology>
    </subcellularLocation>
</comment>
<organism evidence="8 9">
    <name type="scientific">Corynebacterium uterequi</name>
    <dbReference type="NCBI Taxonomy" id="1072256"/>
    <lineage>
        <taxon>Bacteria</taxon>
        <taxon>Bacillati</taxon>
        <taxon>Actinomycetota</taxon>
        <taxon>Actinomycetes</taxon>
        <taxon>Mycobacteriales</taxon>
        <taxon>Corynebacteriaceae</taxon>
        <taxon>Corynebacterium</taxon>
    </lineage>
</organism>
<keyword evidence="3" id="KW-1003">Cell membrane</keyword>
<dbReference type="PATRIC" id="fig|1072256.5.peg.2107"/>
<feature type="transmembrane region" description="Helical" evidence="7">
    <location>
        <begin position="280"/>
        <end position="299"/>
    </location>
</feature>
<evidence type="ECO:0000313" key="9">
    <source>
        <dbReference type="Proteomes" id="UP000035548"/>
    </source>
</evidence>
<feature type="transmembrane region" description="Helical" evidence="7">
    <location>
        <begin position="190"/>
        <end position="210"/>
    </location>
</feature>
<feature type="transmembrane region" description="Helical" evidence="7">
    <location>
        <begin position="34"/>
        <end position="52"/>
    </location>
</feature>
<reference evidence="9" key="2">
    <citation type="submission" date="2015-05" db="EMBL/GenBank/DDBJ databases">
        <title>Complete genome sequence of Corynebacterium uterequi DSM 45634, isolated from the uterus of a maiden mare.</title>
        <authorList>
            <person name="Ruckert C."/>
            <person name="Albersmeier A."/>
            <person name="Winkler A."/>
            <person name="Tauch A."/>
        </authorList>
    </citation>
    <scope>NUCLEOTIDE SEQUENCE [LARGE SCALE GENOMIC DNA]</scope>
    <source>
        <strain evidence="9">DSM 45634</strain>
    </source>
</reference>
<evidence type="ECO:0000256" key="7">
    <source>
        <dbReference type="SAM" id="Phobius"/>
    </source>
</evidence>
<name>A0A0G3HH31_9CORY</name>
<evidence type="ECO:0000256" key="2">
    <source>
        <dbReference type="ARBA" id="ARBA00022448"/>
    </source>
</evidence>
<feature type="transmembrane region" description="Helical" evidence="7">
    <location>
        <begin position="222"/>
        <end position="241"/>
    </location>
</feature>
<feature type="transmembrane region" description="Helical" evidence="7">
    <location>
        <begin position="122"/>
        <end position="142"/>
    </location>
</feature>
<dbReference type="PANTHER" id="PTHR36838">
    <property type="entry name" value="AUXIN EFFLUX CARRIER FAMILY PROTEIN"/>
    <property type="match status" value="1"/>
</dbReference>
<keyword evidence="9" id="KW-1185">Reference proteome</keyword>
<gene>
    <name evidence="8" type="ORF">CUTER_10705</name>
</gene>
<dbReference type="PANTHER" id="PTHR36838:SF3">
    <property type="entry name" value="TRANSPORTER AUXIN EFFLUX CARRIER EC FAMILY"/>
    <property type="match status" value="1"/>
</dbReference>
<keyword evidence="6 7" id="KW-0472">Membrane</keyword>
<keyword evidence="2" id="KW-0813">Transport</keyword>
<dbReference type="EMBL" id="CP011546">
    <property type="protein sequence ID" value="AKK12105.1"/>
    <property type="molecule type" value="Genomic_DNA"/>
</dbReference>
<evidence type="ECO:0000256" key="5">
    <source>
        <dbReference type="ARBA" id="ARBA00022989"/>
    </source>
</evidence>
<evidence type="ECO:0000256" key="6">
    <source>
        <dbReference type="ARBA" id="ARBA00023136"/>
    </source>
</evidence>
<accession>A0A0G3HH31</accession>
<feature type="transmembrane region" description="Helical" evidence="7">
    <location>
        <begin position="6"/>
        <end position="22"/>
    </location>
</feature>
<dbReference type="AlphaFoldDB" id="A0A0G3HH31"/>
<dbReference type="KEGG" id="cut:CUTER_10705"/>
<feature type="transmembrane region" description="Helical" evidence="7">
    <location>
        <begin position="64"/>
        <end position="86"/>
    </location>
</feature>
<proteinExistence type="predicted"/>
<sequence length="300" mass="31091">MGVLQGFVIVIAVIAVGFVLAWRGTLGPGARKSLASFVFAIATPALLFDKLTQQTLGEVFSGHFAVVSLSSLAVGLMFFLLCRLLLRHRFDEAVIAMLGSSYANGGNIGIPLAVYILDDASAVIPLMLFQIAFYAPVALTAIDISRASGGWLGNIVAAVKNPMLLGSLAGLAFVVAGVTPPAVIAEPVRMLAGASVPLALVVFGMSLYGARVRVDREVALGAVFKNLIHPVVAGALAAGVFGMEGAALQTAIMLGALPSAQNVYTYAVRYRAKEDFARDIGVVTTIAALPVMVTIAVAFG</sequence>
<feature type="transmembrane region" description="Helical" evidence="7">
    <location>
        <begin position="247"/>
        <end position="268"/>
    </location>
</feature>